<dbReference type="AlphaFoldDB" id="A0A5N4A644"/>
<dbReference type="InParanoid" id="A0A5N4A644"/>
<dbReference type="Proteomes" id="UP000327044">
    <property type="component" value="Unassembled WGS sequence"/>
</dbReference>
<comment type="caution">
    <text evidence="1">The sequence shown here is derived from an EMBL/GenBank/DDBJ whole genome shotgun (WGS) entry which is preliminary data.</text>
</comment>
<evidence type="ECO:0000313" key="2">
    <source>
        <dbReference type="Proteomes" id="UP000327044"/>
    </source>
</evidence>
<evidence type="ECO:0000313" key="1">
    <source>
        <dbReference type="EMBL" id="KAB0792781.1"/>
    </source>
</evidence>
<proteinExistence type="predicted"/>
<sequence>MPICTLSCSSYGTGFGDLISDSKTLLRLIASKMLPQSWYPSGNYKCYPPVCGVCNRCLVVPKPVEIPEHCVKDIISTLYHRNKKCCHSVCPNRIVRRPSNITMRCYVGSRPDHNCCRVKRCRQTCCSRRVQTPSVESCTVKILCNTRNIDSKSTCAKPSCRSIKALKPVDSTCYFSDDCCPTPAPTVKFNPKCLPECAKPCDPCPKPCVSKPKSRRSVCEVVECKDDCPAVCADGVILRTVMYYCDLLSKPIVALPILSSIFCYVFKTVSDCIAGFKCYK</sequence>
<organism evidence="1 2">
    <name type="scientific">Photinus pyralis</name>
    <name type="common">Common eastern firefly</name>
    <name type="synonym">Lampyris pyralis</name>
    <dbReference type="NCBI Taxonomy" id="7054"/>
    <lineage>
        <taxon>Eukaryota</taxon>
        <taxon>Metazoa</taxon>
        <taxon>Ecdysozoa</taxon>
        <taxon>Arthropoda</taxon>
        <taxon>Hexapoda</taxon>
        <taxon>Insecta</taxon>
        <taxon>Pterygota</taxon>
        <taxon>Neoptera</taxon>
        <taxon>Endopterygota</taxon>
        <taxon>Coleoptera</taxon>
        <taxon>Polyphaga</taxon>
        <taxon>Elateriformia</taxon>
        <taxon>Elateroidea</taxon>
        <taxon>Lampyridae</taxon>
        <taxon>Lampyrinae</taxon>
        <taxon>Photinus</taxon>
    </lineage>
</organism>
<gene>
    <name evidence="1" type="ORF">PPYR_14740</name>
</gene>
<keyword evidence="2" id="KW-1185">Reference proteome</keyword>
<reference evidence="1 2" key="1">
    <citation type="journal article" date="2018" name="Elife">
        <title>Firefly genomes illuminate parallel origins of bioluminescence in beetles.</title>
        <authorList>
            <person name="Fallon T.R."/>
            <person name="Lower S.E."/>
            <person name="Chang C.H."/>
            <person name="Bessho-Uehara M."/>
            <person name="Martin G.J."/>
            <person name="Bewick A.J."/>
            <person name="Behringer M."/>
            <person name="Debat H.J."/>
            <person name="Wong I."/>
            <person name="Day J.C."/>
            <person name="Suvorov A."/>
            <person name="Silva C.J."/>
            <person name="Stanger-Hall K.F."/>
            <person name="Hall D.W."/>
            <person name="Schmitz R.J."/>
            <person name="Nelson D.R."/>
            <person name="Lewis S.M."/>
            <person name="Shigenobu S."/>
            <person name="Bybee S.M."/>
            <person name="Larracuente A.M."/>
            <person name="Oba Y."/>
            <person name="Weng J.K."/>
        </authorList>
    </citation>
    <scope>NUCLEOTIDE SEQUENCE [LARGE SCALE GENOMIC DNA]</scope>
    <source>
        <strain evidence="1">1611_PpyrPB1</strain>
        <tissue evidence="1">Whole body</tissue>
    </source>
</reference>
<dbReference type="EMBL" id="VVIM01000010">
    <property type="protein sequence ID" value="KAB0792781.1"/>
    <property type="molecule type" value="Genomic_DNA"/>
</dbReference>
<name>A0A5N4A644_PHOPY</name>
<accession>A0A5N4A644</accession>
<protein>
    <submittedName>
        <fullName evidence="1">Uncharacterized protein</fullName>
    </submittedName>
</protein>